<reference evidence="1 2" key="1">
    <citation type="submission" date="2024-04" db="EMBL/GenBank/DDBJ databases">
        <title>Human intestinal bacterial collection.</title>
        <authorList>
            <person name="Pauvert C."/>
            <person name="Hitch T.C.A."/>
            <person name="Clavel T."/>
        </authorList>
    </citation>
    <scope>NUCLEOTIDE SEQUENCE [LARGE SCALE GENOMIC DNA]</scope>
    <source>
        <strain evidence="1 2">CLA-AA-H145</strain>
    </source>
</reference>
<dbReference type="Proteomes" id="UP001487296">
    <property type="component" value="Unassembled WGS sequence"/>
</dbReference>
<proteinExistence type="predicted"/>
<dbReference type="RefSeq" id="WP_215760887.1">
    <property type="nucleotide sequence ID" value="NZ_JAHKBE010000090.1"/>
</dbReference>
<comment type="caution">
    <text evidence="1">The sequence shown here is derived from an EMBL/GenBank/DDBJ whole genome shotgun (WGS) entry which is preliminary data.</text>
</comment>
<evidence type="ECO:0000313" key="1">
    <source>
        <dbReference type="EMBL" id="MEQ2487809.1"/>
    </source>
</evidence>
<dbReference type="EMBL" id="JBBNFP010000086">
    <property type="protein sequence ID" value="MEQ2487809.1"/>
    <property type="molecule type" value="Genomic_DNA"/>
</dbReference>
<sequence length="103" mass="11338">MAKVNIKSEKITPFGGIYYASKAIYALSLDKVVNGTLGVRSSTYNGYQWDEIISAMSDVFLCGGDCVEDANRSECHLRESPEVRIPTSHIIGRAINPKRSLGR</sequence>
<name>A0ABV1FTS6_9BACT</name>
<protein>
    <submittedName>
        <fullName evidence="1">Uncharacterized protein</fullName>
    </submittedName>
</protein>
<gene>
    <name evidence="1" type="ORF">AAAT34_12260</name>
</gene>
<keyword evidence="2" id="KW-1185">Reference proteome</keyword>
<evidence type="ECO:0000313" key="2">
    <source>
        <dbReference type="Proteomes" id="UP001487296"/>
    </source>
</evidence>
<accession>A0ABV1FTS6</accession>
<organism evidence="1 2">
    <name type="scientific">Hallella faecis</name>
    <dbReference type="NCBI Taxonomy" id="2841596"/>
    <lineage>
        <taxon>Bacteria</taxon>
        <taxon>Pseudomonadati</taxon>
        <taxon>Bacteroidota</taxon>
        <taxon>Bacteroidia</taxon>
        <taxon>Bacteroidales</taxon>
        <taxon>Prevotellaceae</taxon>
        <taxon>Hallella</taxon>
    </lineage>
</organism>